<dbReference type="InterPro" id="IPR049012">
    <property type="entry name" value="Mutator_transp_dom"/>
</dbReference>
<feature type="domain" description="Mutator-like transposase" evidence="2">
    <location>
        <begin position="3"/>
        <end position="283"/>
    </location>
</feature>
<proteinExistence type="predicted"/>
<evidence type="ECO:0000313" key="3">
    <source>
        <dbReference type="Proteomes" id="UP000504615"/>
    </source>
</evidence>
<reference evidence="4" key="1">
    <citation type="submission" date="2025-08" db="UniProtKB">
        <authorList>
            <consortium name="RefSeq"/>
        </authorList>
    </citation>
    <scope>IDENTIFICATION</scope>
</reference>
<evidence type="ECO:0000256" key="1">
    <source>
        <dbReference type="SAM" id="SignalP"/>
    </source>
</evidence>
<sequence length="324" mass="36658">MRILGIGLSGLNIFCGLMDLCNGFTTRMYYTAMDNIYTAAQAVHDLSLKNAAKEEIDENTKAGNEPLHLSVSGDGTWSKRSFSFLFGVTLIGKYTNKIVDVVIKSSFCKACSLRKHDNSIEDLLWQEEHAEQCTINHSGSAGKMEVDGVIEMFQRSQNLHGVMYENYIGDGDSKTFKSLINENPYEDKLLVKKKECIAHVQKRMGNRLRNAKKSHKGIGGKGAGKLTEKLIKDLTIYYGLAIRRNTESLLDMKNAVWATYYHKISTDEEPMHSHCPPGSNSWCSWRVAEANGTLQNYHQMIHLCLLTFKLSFIKFMKIYQIMIC</sequence>
<feature type="signal peptide" evidence="1">
    <location>
        <begin position="1"/>
        <end position="23"/>
    </location>
</feature>
<keyword evidence="3" id="KW-1185">Reference proteome</keyword>
<feature type="chain" id="PRO_5026950166" evidence="1">
    <location>
        <begin position="24"/>
        <end position="324"/>
    </location>
</feature>
<dbReference type="GeneID" id="105430408"/>
<dbReference type="AlphaFoldDB" id="A0A6I9WRJ6"/>
<gene>
    <name evidence="4" type="primary">LOC105430408</name>
</gene>
<organism evidence="3 4">
    <name type="scientific">Pogonomyrmex barbatus</name>
    <name type="common">red harvester ant</name>
    <dbReference type="NCBI Taxonomy" id="144034"/>
    <lineage>
        <taxon>Eukaryota</taxon>
        <taxon>Metazoa</taxon>
        <taxon>Ecdysozoa</taxon>
        <taxon>Arthropoda</taxon>
        <taxon>Hexapoda</taxon>
        <taxon>Insecta</taxon>
        <taxon>Pterygota</taxon>
        <taxon>Neoptera</taxon>
        <taxon>Endopterygota</taxon>
        <taxon>Hymenoptera</taxon>
        <taxon>Apocrita</taxon>
        <taxon>Aculeata</taxon>
        <taxon>Formicoidea</taxon>
        <taxon>Formicidae</taxon>
        <taxon>Myrmicinae</taxon>
        <taxon>Pogonomyrmex</taxon>
    </lineage>
</organism>
<dbReference type="RefSeq" id="XP_011642256.1">
    <property type="nucleotide sequence ID" value="XM_011643954.2"/>
</dbReference>
<dbReference type="KEGG" id="pbar:105430408"/>
<evidence type="ECO:0000259" key="2">
    <source>
        <dbReference type="Pfam" id="PF20700"/>
    </source>
</evidence>
<accession>A0A6I9WRJ6</accession>
<name>A0A6I9WRJ6_9HYME</name>
<protein>
    <submittedName>
        <fullName evidence="4">Uncharacterized protein LOC105430408</fullName>
    </submittedName>
</protein>
<dbReference type="Proteomes" id="UP000504615">
    <property type="component" value="Unplaced"/>
</dbReference>
<dbReference type="Pfam" id="PF20700">
    <property type="entry name" value="Mutator"/>
    <property type="match status" value="1"/>
</dbReference>
<dbReference type="OrthoDB" id="7680010at2759"/>
<evidence type="ECO:0000313" key="4">
    <source>
        <dbReference type="RefSeq" id="XP_011642256.1"/>
    </source>
</evidence>
<keyword evidence="1" id="KW-0732">Signal</keyword>